<accession>A0A453LJU1</accession>
<name>A0A453LJU1_AEGTS</name>
<protein>
    <submittedName>
        <fullName evidence="3">Uncharacterized protein</fullName>
    </submittedName>
</protein>
<feature type="signal peptide" evidence="2">
    <location>
        <begin position="1"/>
        <end position="27"/>
    </location>
</feature>
<organism evidence="3 4">
    <name type="scientific">Aegilops tauschii subsp. strangulata</name>
    <name type="common">Goatgrass</name>
    <dbReference type="NCBI Taxonomy" id="200361"/>
    <lineage>
        <taxon>Eukaryota</taxon>
        <taxon>Viridiplantae</taxon>
        <taxon>Streptophyta</taxon>
        <taxon>Embryophyta</taxon>
        <taxon>Tracheophyta</taxon>
        <taxon>Spermatophyta</taxon>
        <taxon>Magnoliopsida</taxon>
        <taxon>Liliopsida</taxon>
        <taxon>Poales</taxon>
        <taxon>Poaceae</taxon>
        <taxon>BOP clade</taxon>
        <taxon>Pooideae</taxon>
        <taxon>Triticodae</taxon>
        <taxon>Triticeae</taxon>
        <taxon>Triticinae</taxon>
        <taxon>Aegilops</taxon>
    </lineage>
</organism>
<reference evidence="4" key="1">
    <citation type="journal article" date="2014" name="Science">
        <title>Ancient hybridizations among the ancestral genomes of bread wheat.</title>
        <authorList>
            <consortium name="International Wheat Genome Sequencing Consortium,"/>
            <person name="Marcussen T."/>
            <person name="Sandve S.R."/>
            <person name="Heier L."/>
            <person name="Spannagl M."/>
            <person name="Pfeifer M."/>
            <person name="Jakobsen K.S."/>
            <person name="Wulff B.B."/>
            <person name="Steuernagel B."/>
            <person name="Mayer K.F."/>
            <person name="Olsen O.A."/>
        </authorList>
    </citation>
    <scope>NUCLEOTIDE SEQUENCE [LARGE SCALE GENOMIC DNA]</scope>
    <source>
        <strain evidence="4">cv. AL8/78</strain>
    </source>
</reference>
<reference evidence="4" key="2">
    <citation type="journal article" date="2017" name="Nat. Plants">
        <title>The Aegilops tauschii genome reveals multiple impacts of transposons.</title>
        <authorList>
            <person name="Zhao G."/>
            <person name="Zou C."/>
            <person name="Li K."/>
            <person name="Wang K."/>
            <person name="Li T."/>
            <person name="Gao L."/>
            <person name="Zhang X."/>
            <person name="Wang H."/>
            <person name="Yang Z."/>
            <person name="Liu X."/>
            <person name="Jiang W."/>
            <person name="Mao L."/>
            <person name="Kong X."/>
            <person name="Jiao Y."/>
            <person name="Jia J."/>
        </authorList>
    </citation>
    <scope>NUCLEOTIDE SEQUENCE [LARGE SCALE GENOMIC DNA]</scope>
    <source>
        <strain evidence="4">cv. AL8/78</strain>
    </source>
</reference>
<feature type="chain" id="PRO_5019363225" evidence="2">
    <location>
        <begin position="28"/>
        <end position="228"/>
    </location>
</feature>
<evidence type="ECO:0000256" key="2">
    <source>
        <dbReference type="SAM" id="SignalP"/>
    </source>
</evidence>
<dbReference type="AlphaFoldDB" id="A0A453LJU1"/>
<reference evidence="3" key="4">
    <citation type="submission" date="2019-03" db="UniProtKB">
        <authorList>
            <consortium name="EnsemblPlants"/>
        </authorList>
    </citation>
    <scope>IDENTIFICATION</scope>
</reference>
<evidence type="ECO:0000313" key="3">
    <source>
        <dbReference type="EnsemblPlants" id="AET5Gv20804800.14"/>
    </source>
</evidence>
<reference evidence="3" key="5">
    <citation type="journal article" date="2021" name="G3 (Bethesda)">
        <title>Aegilops tauschii genome assembly Aet v5.0 features greater sequence contiguity and improved annotation.</title>
        <authorList>
            <person name="Wang L."/>
            <person name="Zhu T."/>
            <person name="Rodriguez J.C."/>
            <person name="Deal K.R."/>
            <person name="Dubcovsky J."/>
            <person name="McGuire P.E."/>
            <person name="Lux T."/>
            <person name="Spannagl M."/>
            <person name="Mayer K.F.X."/>
            <person name="Baldrich P."/>
            <person name="Meyers B.C."/>
            <person name="Huo N."/>
            <person name="Gu Y.Q."/>
            <person name="Zhou H."/>
            <person name="Devos K.M."/>
            <person name="Bennetzen J.L."/>
            <person name="Unver T."/>
            <person name="Budak H."/>
            <person name="Gulick P.J."/>
            <person name="Galiba G."/>
            <person name="Kalapos B."/>
            <person name="Nelson D.R."/>
            <person name="Li P."/>
            <person name="You F.M."/>
            <person name="Luo M.C."/>
            <person name="Dvorak J."/>
        </authorList>
    </citation>
    <scope>NUCLEOTIDE SEQUENCE [LARGE SCALE GENOMIC DNA]</scope>
    <source>
        <strain evidence="3">cv. AL8/78</strain>
    </source>
</reference>
<keyword evidence="4" id="KW-1185">Reference proteome</keyword>
<keyword evidence="2" id="KW-0732">Signal</keyword>
<proteinExistence type="predicted"/>
<dbReference type="Gramene" id="AET5Gv20804800.14">
    <property type="protein sequence ID" value="AET5Gv20804800.14"/>
    <property type="gene ID" value="AET5Gv20804800"/>
</dbReference>
<evidence type="ECO:0000256" key="1">
    <source>
        <dbReference type="SAM" id="MobiDB-lite"/>
    </source>
</evidence>
<feature type="compositionally biased region" description="Polar residues" evidence="1">
    <location>
        <begin position="122"/>
        <end position="132"/>
    </location>
</feature>
<reference evidence="3" key="3">
    <citation type="journal article" date="2017" name="Nature">
        <title>Genome sequence of the progenitor of the wheat D genome Aegilops tauschii.</title>
        <authorList>
            <person name="Luo M.C."/>
            <person name="Gu Y.Q."/>
            <person name="Puiu D."/>
            <person name="Wang H."/>
            <person name="Twardziok S.O."/>
            <person name="Deal K.R."/>
            <person name="Huo N."/>
            <person name="Zhu T."/>
            <person name="Wang L."/>
            <person name="Wang Y."/>
            <person name="McGuire P.E."/>
            <person name="Liu S."/>
            <person name="Long H."/>
            <person name="Ramasamy R.K."/>
            <person name="Rodriguez J.C."/>
            <person name="Van S.L."/>
            <person name="Yuan L."/>
            <person name="Wang Z."/>
            <person name="Xia Z."/>
            <person name="Xiao L."/>
            <person name="Anderson O.D."/>
            <person name="Ouyang S."/>
            <person name="Liang Y."/>
            <person name="Zimin A.V."/>
            <person name="Pertea G."/>
            <person name="Qi P."/>
            <person name="Bennetzen J.L."/>
            <person name="Dai X."/>
            <person name="Dawson M.W."/>
            <person name="Muller H.G."/>
            <person name="Kugler K."/>
            <person name="Rivarola-Duarte L."/>
            <person name="Spannagl M."/>
            <person name="Mayer K.F.X."/>
            <person name="Lu F.H."/>
            <person name="Bevan M.W."/>
            <person name="Leroy P."/>
            <person name="Li P."/>
            <person name="You F.M."/>
            <person name="Sun Q."/>
            <person name="Liu Z."/>
            <person name="Lyons E."/>
            <person name="Wicker T."/>
            <person name="Salzberg S.L."/>
            <person name="Devos K.M."/>
            <person name="Dvorak J."/>
        </authorList>
    </citation>
    <scope>NUCLEOTIDE SEQUENCE [LARGE SCALE GENOMIC DNA]</scope>
    <source>
        <strain evidence="3">cv. AL8/78</strain>
    </source>
</reference>
<feature type="region of interest" description="Disordered" evidence="1">
    <location>
        <begin position="92"/>
        <end position="139"/>
    </location>
</feature>
<sequence length="228" mass="24820">HSEEGTVACRLICCYVLLMLFVPCSMASDGMENNFVPCSMASDGMENNSCSTVPCSTCSSSDDDISFNTLFTSGAESIQTTAEDVLELPLLPPEDVATPSKHKLSDQSTHNNPPEDVAAPRTATTRAQSSALSEAAENRSEVFDAPNLVSVLVSRPKMHRPSASPRRQSPRRRSSHWLRRRLVPILERPLTSAGYLVSSSTCLFAIRRAAAAPGMRERRAPRCRAPAR</sequence>
<feature type="region of interest" description="Disordered" evidence="1">
    <location>
        <begin position="155"/>
        <end position="175"/>
    </location>
</feature>
<dbReference type="EnsemblPlants" id="AET5Gv20804800.14">
    <property type="protein sequence ID" value="AET5Gv20804800.14"/>
    <property type="gene ID" value="AET5Gv20804800"/>
</dbReference>
<evidence type="ECO:0000313" key="4">
    <source>
        <dbReference type="Proteomes" id="UP000015105"/>
    </source>
</evidence>
<dbReference type="Proteomes" id="UP000015105">
    <property type="component" value="Chromosome 5D"/>
</dbReference>